<organism evidence="2 3">
    <name type="scientific">Pleurodeles waltl</name>
    <name type="common">Iberian ribbed newt</name>
    <dbReference type="NCBI Taxonomy" id="8319"/>
    <lineage>
        <taxon>Eukaryota</taxon>
        <taxon>Metazoa</taxon>
        <taxon>Chordata</taxon>
        <taxon>Craniata</taxon>
        <taxon>Vertebrata</taxon>
        <taxon>Euteleostomi</taxon>
        <taxon>Amphibia</taxon>
        <taxon>Batrachia</taxon>
        <taxon>Caudata</taxon>
        <taxon>Salamandroidea</taxon>
        <taxon>Salamandridae</taxon>
        <taxon>Pleurodelinae</taxon>
        <taxon>Pleurodeles</taxon>
    </lineage>
</organism>
<feature type="region of interest" description="Disordered" evidence="1">
    <location>
        <begin position="1"/>
        <end position="78"/>
    </location>
</feature>
<accession>A0AAV7T0T7</accession>
<proteinExistence type="predicted"/>
<comment type="caution">
    <text evidence="2">The sequence shown here is derived from an EMBL/GenBank/DDBJ whole genome shotgun (WGS) entry which is preliminary data.</text>
</comment>
<keyword evidence="3" id="KW-1185">Reference proteome</keyword>
<reference evidence="2" key="1">
    <citation type="journal article" date="2022" name="bioRxiv">
        <title>Sequencing and chromosome-scale assembly of the giantPleurodeles waltlgenome.</title>
        <authorList>
            <person name="Brown T."/>
            <person name="Elewa A."/>
            <person name="Iarovenko S."/>
            <person name="Subramanian E."/>
            <person name="Araus A.J."/>
            <person name="Petzold A."/>
            <person name="Susuki M."/>
            <person name="Suzuki K.-i.T."/>
            <person name="Hayashi T."/>
            <person name="Toyoda A."/>
            <person name="Oliveira C."/>
            <person name="Osipova E."/>
            <person name="Leigh N.D."/>
            <person name="Simon A."/>
            <person name="Yun M.H."/>
        </authorList>
    </citation>
    <scope>NUCLEOTIDE SEQUENCE</scope>
    <source>
        <strain evidence="2">20211129_DDA</strain>
        <tissue evidence="2">Liver</tissue>
    </source>
</reference>
<name>A0AAV7T0T7_PLEWA</name>
<dbReference type="EMBL" id="JANPWB010000007">
    <property type="protein sequence ID" value="KAJ1169643.1"/>
    <property type="molecule type" value="Genomic_DNA"/>
</dbReference>
<protein>
    <submittedName>
        <fullName evidence="2">Uncharacterized protein</fullName>
    </submittedName>
</protein>
<sequence>MVSIRGPGRPSPRPTWQEVGWRLRRGDPGSGRTDSQGPPPDLGGLRTAPSARRSQVKERPRGGRGAHYAERPAARTCT</sequence>
<evidence type="ECO:0000313" key="2">
    <source>
        <dbReference type="EMBL" id="KAJ1169643.1"/>
    </source>
</evidence>
<feature type="compositionally biased region" description="Basic and acidic residues" evidence="1">
    <location>
        <begin position="55"/>
        <end position="78"/>
    </location>
</feature>
<dbReference type="AlphaFoldDB" id="A0AAV7T0T7"/>
<evidence type="ECO:0000313" key="3">
    <source>
        <dbReference type="Proteomes" id="UP001066276"/>
    </source>
</evidence>
<gene>
    <name evidence="2" type="ORF">NDU88_001534</name>
</gene>
<evidence type="ECO:0000256" key="1">
    <source>
        <dbReference type="SAM" id="MobiDB-lite"/>
    </source>
</evidence>
<dbReference type="Proteomes" id="UP001066276">
    <property type="component" value="Chromosome 4_1"/>
</dbReference>